<evidence type="ECO:0000313" key="5">
    <source>
        <dbReference type="Proteomes" id="UP000515929"/>
    </source>
</evidence>
<evidence type="ECO:0000313" key="4">
    <source>
        <dbReference type="Proteomes" id="UP000150838"/>
    </source>
</evidence>
<reference evidence="3" key="3">
    <citation type="journal article" date="2021" name="Arch. Virol.">
        <title>Characterisation of an Australian fowlpox virus carrying a near-full-length provirus of reticuloendotheliosis virus.</title>
        <authorList>
            <person name="Sarker S."/>
            <person name="Athukorala A."/>
            <person name="Bowden T.R."/>
            <person name="Boyle D.B."/>
        </authorList>
    </citation>
    <scope>NUCLEOTIDE SEQUENCE</scope>
    <source>
        <strain evidence="3">FWPV-S</strain>
    </source>
</reference>
<dbReference type="EMBL" id="KX196452">
    <property type="protein sequence ID" value="ART91641.1"/>
    <property type="molecule type" value="Genomic_DNA"/>
</dbReference>
<dbReference type="RefSeq" id="NP_039171.1">
    <property type="nucleotide sequence ID" value="NC_002188.1"/>
</dbReference>
<reference evidence="1 5" key="2">
    <citation type="submission" date="2016-05" db="EMBL/GenBank/DDBJ databases">
        <title>The analysis of a fowlpox virus genome sequence.</title>
        <authorList>
            <person name="Zhao Y."/>
            <person name="Liu S."/>
        </authorList>
    </citation>
    <scope>NUCLEOTIDE SEQUENCE [LARGE SCALE GENOMIC DNA]</scope>
    <source>
        <strain evidence="1 5">NX10</strain>
    </source>
</reference>
<sequence length="67" mass="8062">MKRSIKSPDFIIWINGQRNIVNTLRFEEPNVCIKNTLQLVSSRFYKNIRYRTMGRCFTQIFTYSNLP</sequence>
<evidence type="ECO:0000313" key="2">
    <source>
        <dbReference type="EMBL" id="CAE52746.1"/>
    </source>
</evidence>
<dbReference type="EMBL" id="MW142017">
    <property type="protein sequence ID" value="QRM13755.1"/>
    <property type="molecule type" value="Genomic_DNA"/>
</dbReference>
<reference evidence="2 4" key="1">
    <citation type="journal article" date="2004" name="J. Gen. Virol.">
        <title>Comparison of the genome sequence of FP9, an attenuated, tissue culture-adapted European fowlpox virus, with those of virulent American and European viruses.</title>
        <authorList>
            <person name="Skinner M.A."/>
            <person name="Laidlaw S.M."/>
        </authorList>
    </citation>
    <scope>NUCLEOTIDE SEQUENCE [LARGE SCALE GENOMIC DNA]</scope>
    <source>
        <strain evidence="2">HP1-438 Munich</strain>
    </source>
</reference>
<evidence type="ECO:0000313" key="1">
    <source>
        <dbReference type="EMBL" id="ART91641.1"/>
    </source>
</evidence>
<accession>A0A385H9Z0</accession>
<accession>Q70GV1</accession>
<dbReference type="Proteomes" id="UP000627101">
    <property type="component" value="Segment"/>
</dbReference>
<name>A0A385H9Z0_FOWPV</name>
<gene>
    <name evidence="2" type="primary">fp9.208</name>
    <name evidence="1" type="synonym">ORF208</name>
</gene>
<dbReference type="EMBL" id="AJ581527">
    <property type="protein sequence ID" value="CAE52746.1"/>
    <property type="molecule type" value="Genomic_DNA"/>
</dbReference>
<organism evidence="2 4">
    <name type="scientific">Fowlpox virus</name>
    <name type="common">FPV</name>
    <dbReference type="NCBI Taxonomy" id="10261"/>
    <lineage>
        <taxon>Viruses</taxon>
        <taxon>Varidnaviria</taxon>
        <taxon>Bamfordvirae</taxon>
        <taxon>Nucleocytoviricota</taxon>
        <taxon>Pokkesviricetes</taxon>
        <taxon>Chitovirales</taxon>
        <taxon>Poxviridae</taxon>
        <taxon>Chordopoxvirinae</taxon>
        <taxon>Avipoxvirus</taxon>
        <taxon>Avipoxvirus fowlpox</taxon>
    </lineage>
</organism>
<dbReference type="Proteomes" id="UP000150838">
    <property type="component" value="Segment"/>
</dbReference>
<protein>
    <submittedName>
        <fullName evidence="2">Uncharacterized protein fp9.208</fullName>
    </submittedName>
</protein>
<dbReference type="Proteomes" id="UP000515929">
    <property type="component" value="Segment"/>
</dbReference>
<evidence type="ECO:0000313" key="3">
    <source>
        <dbReference type="EMBL" id="QRM13755.1"/>
    </source>
</evidence>
<organismHost>
    <name type="scientific">Vertebrata</name>
    <name type="common">vertebrates</name>
    <dbReference type="NCBI Taxonomy" id="7742"/>
</organismHost>
<proteinExistence type="predicted"/>
<dbReference type="KEGG" id="vg:1486780"/>